<sequence>MSNPVLDIAICTYRRPRQLEHLLSSLAQVELPEALDVQVSIVDNDPEGSAETLISCLTESFPMSLRYCRETRRGIPCARNRAIDEAHQHEAAYLVFIDDDEWVERDWLVNLVRCASEFGDKCVVSGRVRAQVPDGTSPVMAEFYERNCYSTGTRRQYCATNNVLIPIAVTRDLGLRFDESRPFAGGEDTLFFTEAVKRGVEIVFCAEAVVYEVIPAERVSIRWQSRRKYSAGTIQAVQKMSCGRGRLRTLLSGAFQLLAALAKIPLSRLGGRRDDAYRSWLKVCRSAGIVAGSLGTRSDFYRPDSGI</sequence>
<gene>
    <name evidence="2" type="ORF">HXX02_05265</name>
</gene>
<protein>
    <submittedName>
        <fullName evidence="2">Glycosyltransferase family 2 protein</fullName>
    </submittedName>
</protein>
<keyword evidence="3" id="KW-1185">Reference proteome</keyword>
<dbReference type="InterPro" id="IPR050834">
    <property type="entry name" value="Glycosyltransf_2"/>
</dbReference>
<dbReference type="RefSeq" id="WP_255873645.1">
    <property type="nucleotide sequence ID" value="NZ_JACASI010000013.1"/>
</dbReference>
<dbReference type="Pfam" id="PF00535">
    <property type="entry name" value="Glycos_transf_2"/>
    <property type="match status" value="1"/>
</dbReference>
<dbReference type="InterPro" id="IPR001173">
    <property type="entry name" value="Glyco_trans_2-like"/>
</dbReference>
<dbReference type="PANTHER" id="PTHR43685">
    <property type="entry name" value="GLYCOSYLTRANSFERASE"/>
    <property type="match status" value="1"/>
</dbReference>
<accession>A0ABT1P144</accession>
<evidence type="ECO:0000313" key="3">
    <source>
        <dbReference type="Proteomes" id="UP001205566"/>
    </source>
</evidence>
<dbReference type="PANTHER" id="PTHR43685:SF11">
    <property type="entry name" value="GLYCOSYLTRANSFERASE TAGX-RELATED"/>
    <property type="match status" value="1"/>
</dbReference>
<dbReference type="EMBL" id="JACASI010000013">
    <property type="protein sequence ID" value="MCQ3828844.1"/>
    <property type="molecule type" value="Genomic_DNA"/>
</dbReference>
<comment type="caution">
    <text evidence="2">The sequence shown here is derived from an EMBL/GenBank/DDBJ whole genome shotgun (WGS) entry which is preliminary data.</text>
</comment>
<dbReference type="Proteomes" id="UP001205566">
    <property type="component" value="Unassembled WGS sequence"/>
</dbReference>
<evidence type="ECO:0000313" key="2">
    <source>
        <dbReference type="EMBL" id="MCQ3828844.1"/>
    </source>
</evidence>
<dbReference type="SUPFAM" id="SSF53448">
    <property type="entry name" value="Nucleotide-diphospho-sugar transferases"/>
    <property type="match status" value="1"/>
</dbReference>
<feature type="domain" description="Glycosyltransferase 2-like" evidence="1">
    <location>
        <begin position="8"/>
        <end position="151"/>
    </location>
</feature>
<organism evidence="2 3">
    <name type="scientific">Microbulbifer elongatus</name>
    <dbReference type="NCBI Taxonomy" id="86173"/>
    <lineage>
        <taxon>Bacteria</taxon>
        <taxon>Pseudomonadati</taxon>
        <taxon>Pseudomonadota</taxon>
        <taxon>Gammaproteobacteria</taxon>
        <taxon>Cellvibrionales</taxon>
        <taxon>Microbulbiferaceae</taxon>
        <taxon>Microbulbifer</taxon>
    </lineage>
</organism>
<name>A0ABT1P144_9GAMM</name>
<dbReference type="Gene3D" id="3.90.550.10">
    <property type="entry name" value="Spore Coat Polysaccharide Biosynthesis Protein SpsA, Chain A"/>
    <property type="match status" value="1"/>
</dbReference>
<dbReference type="InterPro" id="IPR029044">
    <property type="entry name" value="Nucleotide-diphossugar_trans"/>
</dbReference>
<evidence type="ECO:0000259" key="1">
    <source>
        <dbReference type="Pfam" id="PF00535"/>
    </source>
</evidence>
<proteinExistence type="predicted"/>
<reference evidence="2" key="1">
    <citation type="thesis" date="2020" institute="Technische Universitat Dresden" country="Dresden, Germany">
        <title>The Agarolytic System of Microbulbifer elongatus PORT2, Isolated from Batu Karas, Pangandaran West Java Indonesia.</title>
        <authorList>
            <person name="Anggraeni S.R."/>
        </authorList>
    </citation>
    <scope>NUCLEOTIDE SEQUENCE</scope>
    <source>
        <strain evidence="2">PORT2</strain>
    </source>
</reference>